<reference evidence="6 7" key="1">
    <citation type="journal article" name="Nat. Commun.">
        <title>Undinarchaeota illuminate DPANN phylogeny and the impact of gene transfer on archaeal evolution.</title>
        <authorList>
            <person name="Dombrowski N."/>
            <person name="Williams T.A."/>
            <person name="Sun J."/>
            <person name="Woodcroft B.J."/>
            <person name="Lee J.H."/>
            <person name="Minh B.Q."/>
            <person name="Rinke C."/>
            <person name="Spang A."/>
        </authorList>
    </citation>
    <scope>NUCLEOTIDE SEQUENCE [LARGE SCALE GENOMIC DNA]</scope>
    <source>
        <strain evidence="6">MAG_bin1129</strain>
    </source>
</reference>
<dbReference type="HAMAP" id="MF_00329">
    <property type="entry name" value="Ribosomal_eL18"/>
    <property type="match status" value="1"/>
</dbReference>
<evidence type="ECO:0000259" key="5">
    <source>
        <dbReference type="Pfam" id="PF17135"/>
    </source>
</evidence>
<accession>A0A832V408</accession>
<dbReference type="AlphaFoldDB" id="A0A832V408"/>
<dbReference type="NCBIfam" id="NF003079">
    <property type="entry name" value="PRK04005.1"/>
    <property type="match status" value="1"/>
</dbReference>
<dbReference type="InterPro" id="IPR036227">
    <property type="entry name" value="Ribosomal_uL15/eL18_sf"/>
</dbReference>
<keyword evidence="7" id="KW-1185">Reference proteome</keyword>
<gene>
    <name evidence="4" type="primary">rpl18e</name>
    <name evidence="6" type="ORF">H1016_03360</name>
</gene>
<dbReference type="InterPro" id="IPR021131">
    <property type="entry name" value="Ribosomal_uL15/eL18"/>
</dbReference>
<dbReference type="GO" id="GO:0022625">
    <property type="term" value="C:cytosolic large ribosomal subunit"/>
    <property type="evidence" value="ECO:0007669"/>
    <property type="project" value="TreeGrafter"/>
</dbReference>
<dbReference type="PANTHER" id="PTHR10934">
    <property type="entry name" value="60S RIBOSOMAL PROTEIN L18"/>
    <property type="match status" value="1"/>
</dbReference>
<keyword evidence="3 4" id="KW-0687">Ribonucleoprotein</keyword>
<evidence type="ECO:0000256" key="4">
    <source>
        <dbReference type="HAMAP-Rule" id="MF_00329"/>
    </source>
</evidence>
<dbReference type="InterPro" id="IPR000039">
    <property type="entry name" value="Ribosomal_eL18"/>
</dbReference>
<sequence length="122" mass="13547">MKRRKAVKTNPRIRILSKKLEMVSKKQKAEIWKTIARALEGPAQNWAEVNIEKLDRLTKEKEVVVVPGKVLGSGSLTHSVEVYAFNSSAGAKKSIQSARGKIGTIEELIEKNPKGTGVRIIR</sequence>
<dbReference type="PANTHER" id="PTHR10934:SF2">
    <property type="entry name" value="LARGE RIBOSOMAL SUBUNIT PROTEIN EL18"/>
    <property type="match status" value="1"/>
</dbReference>
<evidence type="ECO:0000256" key="2">
    <source>
        <dbReference type="ARBA" id="ARBA00022980"/>
    </source>
</evidence>
<evidence type="ECO:0000313" key="7">
    <source>
        <dbReference type="Proteomes" id="UP000646946"/>
    </source>
</evidence>
<protein>
    <recommendedName>
        <fullName evidence="4">Large ribosomal subunit protein eL18</fullName>
    </recommendedName>
</protein>
<dbReference type="GO" id="GO:0003723">
    <property type="term" value="F:RNA binding"/>
    <property type="evidence" value="ECO:0007669"/>
    <property type="project" value="TreeGrafter"/>
</dbReference>
<name>A0A832V408_9ARCH</name>
<evidence type="ECO:0000256" key="1">
    <source>
        <dbReference type="ARBA" id="ARBA00006815"/>
    </source>
</evidence>
<dbReference type="Pfam" id="PF17135">
    <property type="entry name" value="Ribosomal_L18"/>
    <property type="match status" value="1"/>
</dbReference>
<dbReference type="Gene3D" id="3.100.10.10">
    <property type="match status" value="1"/>
</dbReference>
<keyword evidence="2 4" id="KW-0689">Ribosomal protein</keyword>
<dbReference type="Proteomes" id="UP000646946">
    <property type="component" value="Unassembled WGS sequence"/>
</dbReference>
<dbReference type="SUPFAM" id="SSF52080">
    <property type="entry name" value="Ribosomal proteins L15p and L18e"/>
    <property type="match status" value="1"/>
</dbReference>
<dbReference type="GO" id="GO:0003735">
    <property type="term" value="F:structural constituent of ribosome"/>
    <property type="evidence" value="ECO:0007669"/>
    <property type="project" value="InterPro"/>
</dbReference>
<evidence type="ECO:0000256" key="3">
    <source>
        <dbReference type="ARBA" id="ARBA00023274"/>
    </source>
</evidence>
<dbReference type="EMBL" id="DVAB01000027">
    <property type="protein sequence ID" value="HIK00552.1"/>
    <property type="molecule type" value="Genomic_DNA"/>
</dbReference>
<dbReference type="InterPro" id="IPR022947">
    <property type="entry name" value="Ribosomal_eL18_arc"/>
</dbReference>
<feature type="domain" description="Large ribosomal subunit protein uL15/eL18" evidence="5">
    <location>
        <begin position="2"/>
        <end position="122"/>
    </location>
</feature>
<comment type="caution">
    <text evidence="6">The sequence shown here is derived from an EMBL/GenBank/DDBJ whole genome shotgun (WGS) entry which is preliminary data.</text>
</comment>
<evidence type="ECO:0000313" key="6">
    <source>
        <dbReference type="EMBL" id="HIK00552.1"/>
    </source>
</evidence>
<organism evidence="6 7">
    <name type="scientific">Candidatus Naiadarchaeum limnaeum</name>
    <dbReference type="NCBI Taxonomy" id="2756139"/>
    <lineage>
        <taxon>Archaea</taxon>
        <taxon>Candidatus Undinarchaeota</taxon>
        <taxon>Candidatus Undinarchaeia</taxon>
        <taxon>Candidatus Naiadarchaeales</taxon>
        <taxon>Candidatus Naiadarchaeaceae</taxon>
        <taxon>Candidatus Naiadarchaeum</taxon>
    </lineage>
</organism>
<dbReference type="GO" id="GO:0006412">
    <property type="term" value="P:translation"/>
    <property type="evidence" value="ECO:0007669"/>
    <property type="project" value="UniProtKB-UniRule"/>
</dbReference>
<proteinExistence type="inferred from homology"/>
<comment type="similarity">
    <text evidence="1 4">Belongs to the eukaryotic ribosomal protein eL18 family.</text>
</comment>